<sequence length="37" mass="4161">MYFLTSYFGAMYPLISSPSGYFRLTPCPSEISCVDCL</sequence>
<accession>A0A0A8Z0L5</accession>
<evidence type="ECO:0000313" key="1">
    <source>
        <dbReference type="EMBL" id="JAD32351.1"/>
    </source>
</evidence>
<dbReference type="EMBL" id="GBRH01265544">
    <property type="protein sequence ID" value="JAD32351.1"/>
    <property type="molecule type" value="Transcribed_RNA"/>
</dbReference>
<name>A0A0A8Z0L5_ARUDO</name>
<proteinExistence type="predicted"/>
<reference evidence="1" key="1">
    <citation type="submission" date="2014-09" db="EMBL/GenBank/DDBJ databases">
        <authorList>
            <person name="Magalhaes I.L.F."/>
            <person name="Oliveira U."/>
            <person name="Santos F.R."/>
            <person name="Vidigal T.H.D.A."/>
            <person name="Brescovit A.D."/>
            <person name="Santos A.J."/>
        </authorList>
    </citation>
    <scope>NUCLEOTIDE SEQUENCE</scope>
    <source>
        <tissue evidence="1">Shoot tissue taken approximately 20 cm above the soil surface</tissue>
    </source>
</reference>
<dbReference type="AlphaFoldDB" id="A0A0A8Z0L5"/>
<protein>
    <submittedName>
        <fullName evidence="1">Uncharacterized protein</fullName>
    </submittedName>
</protein>
<organism evidence="1">
    <name type="scientific">Arundo donax</name>
    <name type="common">Giant reed</name>
    <name type="synonym">Donax arundinaceus</name>
    <dbReference type="NCBI Taxonomy" id="35708"/>
    <lineage>
        <taxon>Eukaryota</taxon>
        <taxon>Viridiplantae</taxon>
        <taxon>Streptophyta</taxon>
        <taxon>Embryophyta</taxon>
        <taxon>Tracheophyta</taxon>
        <taxon>Spermatophyta</taxon>
        <taxon>Magnoliopsida</taxon>
        <taxon>Liliopsida</taxon>
        <taxon>Poales</taxon>
        <taxon>Poaceae</taxon>
        <taxon>PACMAD clade</taxon>
        <taxon>Arundinoideae</taxon>
        <taxon>Arundineae</taxon>
        <taxon>Arundo</taxon>
    </lineage>
</organism>
<reference evidence="1" key="2">
    <citation type="journal article" date="2015" name="Data Brief">
        <title>Shoot transcriptome of the giant reed, Arundo donax.</title>
        <authorList>
            <person name="Barrero R.A."/>
            <person name="Guerrero F.D."/>
            <person name="Moolhuijzen P."/>
            <person name="Goolsby J.A."/>
            <person name="Tidwell J."/>
            <person name="Bellgard S.E."/>
            <person name="Bellgard M.I."/>
        </authorList>
    </citation>
    <scope>NUCLEOTIDE SEQUENCE</scope>
    <source>
        <tissue evidence="1">Shoot tissue taken approximately 20 cm above the soil surface</tissue>
    </source>
</reference>